<keyword evidence="9" id="KW-0472">Membrane</keyword>
<dbReference type="GO" id="GO:0005789">
    <property type="term" value="C:endoplasmic reticulum membrane"/>
    <property type="evidence" value="ECO:0007669"/>
    <property type="project" value="UniProtKB-SubCell"/>
</dbReference>
<dbReference type="PANTHER" id="PTHR13190:SF1">
    <property type="entry name" value="AUTOPHAGY-RELATED 2, ISOFORM A"/>
    <property type="match status" value="1"/>
</dbReference>
<dbReference type="GO" id="GO:0032266">
    <property type="term" value="F:phosphatidylinositol-3-phosphate binding"/>
    <property type="evidence" value="ECO:0007669"/>
    <property type="project" value="TreeGrafter"/>
</dbReference>
<evidence type="ECO:0000256" key="3">
    <source>
        <dbReference type="ARBA" id="ARBA00009714"/>
    </source>
</evidence>
<reference evidence="13" key="1">
    <citation type="submission" date="2021-01" db="EMBL/GenBank/DDBJ databases">
        <authorList>
            <person name="Corre E."/>
            <person name="Pelletier E."/>
            <person name="Niang G."/>
            <person name="Scheremetjew M."/>
            <person name="Finn R."/>
            <person name="Kale V."/>
            <person name="Holt S."/>
            <person name="Cochrane G."/>
            <person name="Meng A."/>
            <person name="Brown T."/>
            <person name="Cohen L."/>
        </authorList>
    </citation>
    <scope>NUCLEOTIDE SEQUENCE</scope>
    <source>
        <strain evidence="13">RCC927</strain>
    </source>
</reference>
<dbReference type="Pfam" id="PF13329">
    <property type="entry name" value="ATG2_CAD"/>
    <property type="match status" value="1"/>
</dbReference>
<evidence type="ECO:0000256" key="5">
    <source>
        <dbReference type="ARBA" id="ARBA00022448"/>
    </source>
</evidence>
<proteinExistence type="inferred from homology"/>
<evidence type="ECO:0000256" key="6">
    <source>
        <dbReference type="ARBA" id="ARBA00022824"/>
    </source>
</evidence>
<dbReference type="GO" id="GO:0034045">
    <property type="term" value="C:phagophore assembly site membrane"/>
    <property type="evidence" value="ECO:0007669"/>
    <property type="project" value="UniProtKB-SubCell"/>
</dbReference>
<comment type="catalytic activity">
    <reaction evidence="10">
        <text>a 1,2-diacyl-sn-glycero-3-phospho-L-serine(in) = a 1,2-diacyl-sn-glycero-3-phospho-L-serine(out)</text>
        <dbReference type="Rhea" id="RHEA:38663"/>
        <dbReference type="ChEBI" id="CHEBI:57262"/>
    </reaction>
</comment>
<keyword evidence="5" id="KW-0813">Transport</keyword>
<accession>A0A7S3C3E5</accession>
<organism evidence="13">
    <name type="scientific">Prasinoderma singulare</name>
    <dbReference type="NCBI Taxonomy" id="676789"/>
    <lineage>
        <taxon>Eukaryota</taxon>
        <taxon>Viridiplantae</taxon>
        <taxon>Prasinodermophyta</taxon>
        <taxon>Prasinodermophyceae</taxon>
        <taxon>Prasinodermales</taxon>
        <taxon>Prasinodermaceae</taxon>
        <taxon>Prasinoderma</taxon>
    </lineage>
</organism>
<dbReference type="GO" id="GO:0061908">
    <property type="term" value="C:phagophore"/>
    <property type="evidence" value="ECO:0007669"/>
    <property type="project" value="TreeGrafter"/>
</dbReference>
<dbReference type="PANTHER" id="PTHR13190">
    <property type="entry name" value="AUTOPHAGY-RELATED 2, ISOFORM A"/>
    <property type="match status" value="1"/>
</dbReference>
<dbReference type="GO" id="GO:0000422">
    <property type="term" value="P:autophagy of mitochondrion"/>
    <property type="evidence" value="ECO:0007669"/>
    <property type="project" value="TreeGrafter"/>
</dbReference>
<comment type="catalytic activity">
    <reaction evidence="11">
        <text>a 1,2-diacyl-sn-glycero-3-phosphoethanolamine(in) = a 1,2-diacyl-sn-glycero-3-phosphoethanolamine(out)</text>
        <dbReference type="Rhea" id="RHEA:38895"/>
        <dbReference type="ChEBI" id="CHEBI:64612"/>
    </reaction>
</comment>
<evidence type="ECO:0000256" key="11">
    <source>
        <dbReference type="ARBA" id="ARBA00024615"/>
    </source>
</evidence>
<dbReference type="GO" id="GO:0043495">
    <property type="term" value="F:protein-membrane adaptor activity"/>
    <property type="evidence" value="ECO:0007669"/>
    <property type="project" value="TreeGrafter"/>
</dbReference>
<dbReference type="GO" id="GO:0061723">
    <property type="term" value="P:glycophagy"/>
    <property type="evidence" value="ECO:0007669"/>
    <property type="project" value="TreeGrafter"/>
</dbReference>
<evidence type="ECO:0000256" key="8">
    <source>
        <dbReference type="ARBA" id="ARBA00023055"/>
    </source>
</evidence>
<comment type="similarity">
    <text evidence="3">Belongs to the ATG2 family.</text>
</comment>
<evidence type="ECO:0000256" key="9">
    <source>
        <dbReference type="ARBA" id="ARBA00023136"/>
    </source>
</evidence>
<dbReference type="GO" id="GO:0034727">
    <property type="term" value="P:piecemeal microautophagy of the nucleus"/>
    <property type="evidence" value="ECO:0007669"/>
    <property type="project" value="TreeGrafter"/>
</dbReference>
<dbReference type="EMBL" id="HBHY01021847">
    <property type="protein sequence ID" value="CAE0152984.1"/>
    <property type="molecule type" value="Transcribed_RNA"/>
</dbReference>
<keyword evidence="7" id="KW-0072">Autophagy</keyword>
<evidence type="ECO:0000256" key="7">
    <source>
        <dbReference type="ARBA" id="ARBA00023006"/>
    </source>
</evidence>
<dbReference type="GO" id="GO:0006869">
    <property type="term" value="P:lipid transport"/>
    <property type="evidence" value="ECO:0007669"/>
    <property type="project" value="UniProtKB-KW"/>
</dbReference>
<evidence type="ECO:0000313" key="13">
    <source>
        <dbReference type="EMBL" id="CAE0152984.1"/>
    </source>
</evidence>
<keyword evidence="8" id="KW-0445">Lipid transport</keyword>
<dbReference type="AlphaFoldDB" id="A0A7S3C3E5"/>
<feature type="compositionally biased region" description="Polar residues" evidence="12">
    <location>
        <begin position="612"/>
        <end position="628"/>
    </location>
</feature>
<evidence type="ECO:0000256" key="12">
    <source>
        <dbReference type="SAM" id="MobiDB-lite"/>
    </source>
</evidence>
<feature type="region of interest" description="Disordered" evidence="12">
    <location>
        <begin position="666"/>
        <end position="706"/>
    </location>
</feature>
<evidence type="ECO:0000256" key="10">
    <source>
        <dbReference type="ARBA" id="ARBA00024479"/>
    </source>
</evidence>
<dbReference type="InterPro" id="IPR026849">
    <property type="entry name" value="ATG2"/>
</dbReference>
<evidence type="ECO:0000256" key="1">
    <source>
        <dbReference type="ARBA" id="ARBA00004406"/>
    </source>
</evidence>
<dbReference type="GO" id="GO:0000045">
    <property type="term" value="P:autophagosome assembly"/>
    <property type="evidence" value="ECO:0007669"/>
    <property type="project" value="TreeGrafter"/>
</dbReference>
<evidence type="ECO:0000256" key="4">
    <source>
        <dbReference type="ARBA" id="ARBA00018070"/>
    </source>
</evidence>
<keyword evidence="6" id="KW-0256">Endoplasmic reticulum</keyword>
<sequence length="1023" mass="106140">MVEAGADTGVSSQASCAQHANSVDEGVATAAPLAARRVRLSVPAVRLLVAFPTGASLLCDDYAAFVQSGDGCAHRPNITWYLRDDFLSIEVLEAGAGEPLIALSHGEPTRPAGAVVKARKVALGLISRNSGGALVVKQLLEASCARETSLAFELSGAVPVQQQQQQQQAADVGGEAGVAEAVWRAASDDADPTAPIGVLRRESAQCLDATIPRLNVRATRASMSVIRDACVPALVAAGGAIASAVADVDAPPAQIALSARVGRTTWHMRMAASNCVEEEQAPTWQREINSLHWMVDMFRVDAVLALGGRSNDAFAVLAHGALECTTADGQVHLVSVSDELLGRAAGDGDGASHGRSGLLLAIARRASASGTVDTAIRCELGGLTIAAPSGGLAWMTDGVAEFLFGEDGFNTPRGGATSSAPFEPSTAGVTTVRLRARDVAVALTASPEQLRAARQLPLVLAVGGARCLATMDGATGGALLDVGATGAGLHVPPAGNTGPGLGVASARGLEEHAFAKACTERELSVVVRLGAAATGVDSVDIELTNKELVLDMCADVLHALQQAVALMSPPPNGASSDAPRAVADAATMASRASFAERALLETVFLDPGVVSDDSSAQPSEDPTGSNIYGNDGLPGAEVCEAMTLDPIETSPLPRVGYFDVNGEPEVRDSHVLPTSPRSRRALFADDGRGGAGGTGASAGSAQRPRPMLQTRVRARDMCVRVWLRSGLEWSSGGAASPPPAWAPLLSSAQDATTALQIAAERFGVSLELFGDASELASRLECLAADVVLYDCSAGAQWAKVIGAHDAPRADLRAARLRLDMVRPATLGSQTEPPEGRLRLDVEPLRARLDQQVIDFIAAFFAYRPQAAPSALVPAGDGDALFLQQVDVSCAYVRVDYFPRAMNTAALQAGQLSQLLNLAPWAEVVLELPRARLIGVSGAAAAGSAVADVFLKDILRWQVPRFFAGMEGLSPLFAVASALGNLLKAGSTGLRREQRIGGVARALLEALLREARKVLEKRGRVLQQ</sequence>
<evidence type="ECO:0000256" key="2">
    <source>
        <dbReference type="ARBA" id="ARBA00004623"/>
    </source>
</evidence>
<protein>
    <recommendedName>
        <fullName evidence="4">Autophagy-related protein 2</fullName>
    </recommendedName>
</protein>
<comment type="subcellular location">
    <subcellularLocation>
        <location evidence="1">Endoplasmic reticulum membrane</location>
        <topology evidence="1">Peripheral membrane protein</topology>
    </subcellularLocation>
    <subcellularLocation>
        <location evidence="2">Preautophagosomal structure membrane</location>
        <topology evidence="2">Peripheral membrane protein</topology>
    </subcellularLocation>
</comment>
<name>A0A7S3C3E5_9VIRI</name>
<dbReference type="GO" id="GO:0061709">
    <property type="term" value="P:reticulophagy"/>
    <property type="evidence" value="ECO:0007669"/>
    <property type="project" value="TreeGrafter"/>
</dbReference>
<feature type="region of interest" description="Disordered" evidence="12">
    <location>
        <begin position="610"/>
        <end position="632"/>
    </location>
</feature>
<gene>
    <name evidence="13" type="ORF">PSIN1315_LOCUS13976</name>
</gene>